<keyword evidence="4" id="KW-1185">Reference proteome</keyword>
<dbReference type="SUPFAM" id="SSF48452">
    <property type="entry name" value="TPR-like"/>
    <property type="match status" value="1"/>
</dbReference>
<feature type="repeat" description="TPR" evidence="1">
    <location>
        <begin position="444"/>
        <end position="477"/>
    </location>
</feature>
<dbReference type="GO" id="GO:0016787">
    <property type="term" value="F:hydrolase activity"/>
    <property type="evidence" value="ECO:0007669"/>
    <property type="project" value="UniProtKB-KW"/>
</dbReference>
<dbReference type="PANTHER" id="PTHR46825">
    <property type="entry name" value="D-ALANYL-D-ALANINE-CARBOXYPEPTIDASE/ENDOPEPTIDASE AMPH"/>
    <property type="match status" value="1"/>
</dbReference>
<dbReference type="PROSITE" id="PS50005">
    <property type="entry name" value="TPR"/>
    <property type="match status" value="1"/>
</dbReference>
<dbReference type="InterPro" id="IPR011990">
    <property type="entry name" value="TPR-like_helical_dom_sf"/>
</dbReference>
<evidence type="ECO:0000256" key="1">
    <source>
        <dbReference type="PROSITE-ProRule" id="PRU00339"/>
    </source>
</evidence>
<protein>
    <submittedName>
        <fullName evidence="3">Serine hydrolase</fullName>
    </submittedName>
</protein>
<dbReference type="InterPro" id="IPR001466">
    <property type="entry name" value="Beta-lactam-related"/>
</dbReference>
<organism evidence="3 4">
    <name type="scientific">Spirosoma foliorum</name>
    <dbReference type="NCBI Taxonomy" id="2710596"/>
    <lineage>
        <taxon>Bacteria</taxon>
        <taxon>Pseudomonadati</taxon>
        <taxon>Bacteroidota</taxon>
        <taxon>Cytophagia</taxon>
        <taxon>Cytophagales</taxon>
        <taxon>Cytophagaceae</taxon>
        <taxon>Spirosoma</taxon>
    </lineage>
</organism>
<dbReference type="InterPro" id="IPR012338">
    <property type="entry name" value="Beta-lactam/transpept-like"/>
</dbReference>
<dbReference type="InterPro" id="IPR019734">
    <property type="entry name" value="TPR_rpt"/>
</dbReference>
<evidence type="ECO:0000313" key="3">
    <source>
        <dbReference type="EMBL" id="QMW03115.1"/>
    </source>
</evidence>
<sequence>MRILQFSFLLCFFSLLTELTFGQTQQSKATPETAIQQLGTAFVQEKTHVGLSIGIIRNGKTSFYNFGTTEKGKNLVPTQHTIYEIGSITKTFGSLLLAKAVLEKRVKLDDDIRQYLDGDYPNLAYEGKPIRLVNLTNWTSELPDNFPDQPDRFKQVDPDSVPFRIVNELSHYTKQDFFNDLHAVKLKAAPGQNPRHCNVAAQLVGYILEKIYQMPYEELIRKQVEEPLQMHTTFGPTPSDLFAKGYDGKGSPMPAFTMKAMQAAGGLRYSATDLLKYAAYQLDERNKTVQLTHRVTWGDPGSQAFGLNWFLHKTIDSKRQVEHSGGTFGFASYCDLYPDQKVGLVLLANDADQSTQYQLGELSKKIMEAFYGKPVALTMLNAELKKRGYAQIISVVKDVQKKHPELYLNENYVNNWGYSLAGQNKLPEALEIFKLNVSLYPKGWNTYDSLAETYDRIGNRKLAIENYKHSLALNPQNTNAIDYLKKVGEPTGK</sequence>
<evidence type="ECO:0000313" key="4">
    <source>
        <dbReference type="Proteomes" id="UP000515369"/>
    </source>
</evidence>
<keyword evidence="1" id="KW-0802">TPR repeat</keyword>
<reference evidence="3 4" key="1">
    <citation type="submission" date="2020-07" db="EMBL/GenBank/DDBJ databases">
        <title>Spirosoma foliorum sp. nov., isolated from the leaves on the Nejang mountain Korea, Republic of.</title>
        <authorList>
            <person name="Ho H."/>
            <person name="Lee Y.-J."/>
            <person name="Nurcahyanto D.-A."/>
            <person name="Kim S.-G."/>
        </authorList>
    </citation>
    <scope>NUCLEOTIDE SEQUENCE [LARGE SCALE GENOMIC DNA]</scope>
    <source>
        <strain evidence="3 4">PL0136</strain>
    </source>
</reference>
<dbReference type="SMART" id="SM00028">
    <property type="entry name" value="TPR"/>
    <property type="match status" value="2"/>
</dbReference>
<accession>A0A7G5GW73</accession>
<dbReference type="KEGG" id="sfol:H3H32_35445"/>
<dbReference type="Pfam" id="PF00144">
    <property type="entry name" value="Beta-lactamase"/>
    <property type="match status" value="1"/>
</dbReference>
<evidence type="ECO:0000259" key="2">
    <source>
        <dbReference type="Pfam" id="PF00144"/>
    </source>
</evidence>
<dbReference type="RefSeq" id="WP_182460402.1">
    <property type="nucleotide sequence ID" value="NZ_CP059732.1"/>
</dbReference>
<dbReference type="PANTHER" id="PTHR46825:SF8">
    <property type="entry name" value="BETA-LACTAMASE-RELATED"/>
    <property type="match status" value="1"/>
</dbReference>
<dbReference type="InterPro" id="IPR050491">
    <property type="entry name" value="AmpC-like"/>
</dbReference>
<name>A0A7G5GW73_9BACT</name>
<feature type="domain" description="Beta-lactamase-related" evidence="2">
    <location>
        <begin position="40"/>
        <end position="352"/>
    </location>
</feature>
<dbReference type="Gene3D" id="1.25.40.10">
    <property type="entry name" value="Tetratricopeptide repeat domain"/>
    <property type="match status" value="1"/>
</dbReference>
<gene>
    <name evidence="3" type="ORF">H3H32_35445</name>
</gene>
<dbReference type="AlphaFoldDB" id="A0A7G5GW73"/>
<dbReference type="Proteomes" id="UP000515369">
    <property type="component" value="Chromosome"/>
</dbReference>
<dbReference type="EMBL" id="CP059732">
    <property type="protein sequence ID" value="QMW03115.1"/>
    <property type="molecule type" value="Genomic_DNA"/>
</dbReference>
<dbReference type="SUPFAM" id="SSF56601">
    <property type="entry name" value="beta-lactamase/transpeptidase-like"/>
    <property type="match status" value="1"/>
</dbReference>
<dbReference type="Gene3D" id="3.40.710.10">
    <property type="entry name" value="DD-peptidase/beta-lactamase superfamily"/>
    <property type="match status" value="1"/>
</dbReference>
<proteinExistence type="predicted"/>
<keyword evidence="3" id="KW-0378">Hydrolase</keyword>